<organism evidence="1">
    <name type="scientific">Panicum hallii</name>
    <dbReference type="NCBI Taxonomy" id="206008"/>
    <lineage>
        <taxon>Eukaryota</taxon>
        <taxon>Viridiplantae</taxon>
        <taxon>Streptophyta</taxon>
        <taxon>Embryophyta</taxon>
        <taxon>Tracheophyta</taxon>
        <taxon>Spermatophyta</taxon>
        <taxon>Magnoliopsida</taxon>
        <taxon>Liliopsida</taxon>
        <taxon>Poales</taxon>
        <taxon>Poaceae</taxon>
        <taxon>PACMAD clade</taxon>
        <taxon>Panicoideae</taxon>
        <taxon>Panicodae</taxon>
        <taxon>Paniceae</taxon>
        <taxon>Panicinae</taxon>
        <taxon>Panicum</taxon>
        <taxon>Panicum sect. Panicum</taxon>
    </lineage>
</organism>
<protein>
    <submittedName>
        <fullName evidence="1">Uncharacterized protein</fullName>
    </submittedName>
</protein>
<dbReference type="EMBL" id="CM008054">
    <property type="protein sequence ID" value="PAN44364.1"/>
    <property type="molecule type" value="Genomic_DNA"/>
</dbReference>
<gene>
    <name evidence="1" type="ORF">PAHAL_9G037100</name>
</gene>
<sequence>MSIKHHDLIAAKLHGQGTRNDLHTIRNYKLVHKFVKLLTPQVFGSAPKGSKITFLQHKTNCILQSNVRIKQHRNRDPES</sequence>
<proteinExistence type="predicted"/>
<dbReference type="AlphaFoldDB" id="A0A2S3IHK6"/>
<dbReference type="Gramene" id="PAN44364">
    <property type="protein sequence ID" value="PAN44364"/>
    <property type="gene ID" value="PAHAL_9G037100"/>
</dbReference>
<accession>A0A2S3IHK6</accession>
<evidence type="ECO:0000313" key="1">
    <source>
        <dbReference type="EMBL" id="PAN44364.1"/>
    </source>
</evidence>
<name>A0A2S3IHK6_9POAL</name>
<reference evidence="1" key="1">
    <citation type="submission" date="2018-04" db="EMBL/GenBank/DDBJ databases">
        <title>WGS assembly of Panicum hallii.</title>
        <authorList>
            <person name="Lovell J."/>
            <person name="Jenkins J."/>
            <person name="Lowry D."/>
            <person name="Mamidi S."/>
            <person name="Sreedasyam A."/>
            <person name="Weng X."/>
            <person name="Barry K."/>
            <person name="Bonette J."/>
            <person name="Campitelli B."/>
            <person name="Daum C."/>
            <person name="Gordon S."/>
            <person name="Gould B."/>
            <person name="Lipzen A."/>
            <person name="Macqueen A."/>
            <person name="Palacio-Mejia J."/>
            <person name="Plott C."/>
            <person name="Shakirov E."/>
            <person name="Shu S."/>
            <person name="Yoshinaga Y."/>
            <person name="Zane M."/>
            <person name="Rokhsar D."/>
            <person name="Grimwood J."/>
            <person name="Schmutz J."/>
            <person name="Juenger T."/>
        </authorList>
    </citation>
    <scope>NUCLEOTIDE SEQUENCE [LARGE SCALE GENOMIC DNA]</scope>
    <source>
        <strain evidence="1">FIL2</strain>
    </source>
</reference>
<dbReference type="Proteomes" id="UP000243499">
    <property type="component" value="Chromosome 9"/>
</dbReference>